<dbReference type="EMBL" id="LSRX01000055">
    <property type="protein sequence ID" value="OLQ11731.1"/>
    <property type="molecule type" value="Genomic_DNA"/>
</dbReference>
<sequence>MSHRCITTRKGQAHTGSGGVEKSVTKEMNREEWGAEMSREEEKSRVWTGEEWRRVDRSGGVEKSREEEIKAAECGPERYSCSKTHGNKLFEFVKVEADHVLLVCKPLFQDAIEAKVAFTDLKMWKVQKGPVTSLCGDDMKQKCMLLNGHPMFDEEMAKCTVQAALMEAFAAHAVPADQIGFSRHPGNVYTLKAVKKAKALKFLPCGTVTKAKGDTTKGKVVVKHASGDWIVTPFKALSDFDNEKTGCLIPYFWVKTATDEDTGCMEHAVLAHEGLKIPIIHNTRALVAKSVLQLRMPEQQSNKKSKNFNVEFQFLSILCSSSMVQMLWQLQLKFQEKTCTVPDNMLVDHEGQKFLKIRPTAHYLQVLLFPKPVKNGSFSASPKLAEILAKRNEAGVKLQSGEAETPEQEKQDLFAAEAASPARKKAKKQAYKNNNEMNVVKIDLDGQEVQVLWGGKKPSRMDLHVLLDADMITAVFKELEQDGEFCMEVGKRSYTRKKSTKSFEKEVEQEAAESVAFASEQSD</sequence>
<reference evidence="2 3" key="1">
    <citation type="submission" date="2016-02" db="EMBL/GenBank/DDBJ databases">
        <title>Genome analysis of coral dinoflagellate symbionts highlights evolutionary adaptations to a symbiotic lifestyle.</title>
        <authorList>
            <person name="Aranda M."/>
            <person name="Li Y."/>
            <person name="Liew Y.J."/>
            <person name="Baumgarten S."/>
            <person name="Simakov O."/>
            <person name="Wilson M."/>
            <person name="Piel J."/>
            <person name="Ashoor H."/>
            <person name="Bougouffa S."/>
            <person name="Bajic V.B."/>
            <person name="Ryu T."/>
            <person name="Ravasi T."/>
            <person name="Bayer T."/>
            <person name="Micklem G."/>
            <person name="Kim H."/>
            <person name="Bhak J."/>
            <person name="Lajeunesse T.C."/>
            <person name="Voolstra C.R."/>
        </authorList>
    </citation>
    <scope>NUCLEOTIDE SEQUENCE [LARGE SCALE GENOMIC DNA]</scope>
    <source>
        <strain evidence="2 3">CCMP2467</strain>
    </source>
</reference>
<feature type="compositionally biased region" description="Basic and acidic residues" evidence="1">
    <location>
        <begin position="23"/>
        <end position="45"/>
    </location>
</feature>
<proteinExistence type="predicted"/>
<protein>
    <submittedName>
        <fullName evidence="2">Uncharacterized protein</fullName>
    </submittedName>
</protein>
<evidence type="ECO:0000313" key="2">
    <source>
        <dbReference type="EMBL" id="OLQ11731.1"/>
    </source>
</evidence>
<gene>
    <name evidence="2" type="ORF">AK812_SmicGene4456</name>
</gene>
<feature type="region of interest" description="Disordered" evidence="1">
    <location>
        <begin position="1"/>
        <end position="45"/>
    </location>
</feature>
<name>A0A1Q9EWE1_SYMMI</name>
<dbReference type="OrthoDB" id="10267351at2759"/>
<accession>A0A1Q9EWE1</accession>
<evidence type="ECO:0000256" key="1">
    <source>
        <dbReference type="SAM" id="MobiDB-lite"/>
    </source>
</evidence>
<organism evidence="2 3">
    <name type="scientific">Symbiodinium microadriaticum</name>
    <name type="common">Dinoflagellate</name>
    <name type="synonym">Zooxanthella microadriatica</name>
    <dbReference type="NCBI Taxonomy" id="2951"/>
    <lineage>
        <taxon>Eukaryota</taxon>
        <taxon>Sar</taxon>
        <taxon>Alveolata</taxon>
        <taxon>Dinophyceae</taxon>
        <taxon>Suessiales</taxon>
        <taxon>Symbiodiniaceae</taxon>
        <taxon>Symbiodinium</taxon>
    </lineage>
</organism>
<keyword evidence="3" id="KW-1185">Reference proteome</keyword>
<evidence type="ECO:0000313" key="3">
    <source>
        <dbReference type="Proteomes" id="UP000186817"/>
    </source>
</evidence>
<dbReference type="Proteomes" id="UP000186817">
    <property type="component" value="Unassembled WGS sequence"/>
</dbReference>
<comment type="caution">
    <text evidence="2">The sequence shown here is derived from an EMBL/GenBank/DDBJ whole genome shotgun (WGS) entry which is preliminary data.</text>
</comment>
<dbReference type="AlphaFoldDB" id="A0A1Q9EWE1"/>